<accession>A0A2I2G138</accession>
<comment type="caution">
    <text evidence="7">The sequence shown here is derived from an EMBL/GenBank/DDBJ whole genome shotgun (WGS) entry which is preliminary data.</text>
</comment>
<dbReference type="VEuPathDB" id="FungiDB:P170DRAFT_362147"/>
<dbReference type="OrthoDB" id="415825at2759"/>
<dbReference type="InterPro" id="IPR016169">
    <property type="entry name" value="FAD-bd_PCMH_sub2"/>
</dbReference>
<dbReference type="InterPro" id="IPR016167">
    <property type="entry name" value="FAD-bd_PCMH_sub1"/>
</dbReference>
<reference evidence="7 8" key="1">
    <citation type="submission" date="2016-12" db="EMBL/GenBank/DDBJ databases">
        <title>The genomes of Aspergillus section Nigri reveals drivers in fungal speciation.</title>
        <authorList>
            <consortium name="DOE Joint Genome Institute"/>
            <person name="Vesth T.C."/>
            <person name="Nybo J."/>
            <person name="Theobald S."/>
            <person name="Brandl J."/>
            <person name="Frisvad J.C."/>
            <person name="Nielsen K.F."/>
            <person name="Lyhne E.K."/>
            <person name="Kogle M.E."/>
            <person name="Kuo A."/>
            <person name="Riley R."/>
            <person name="Clum A."/>
            <person name="Nolan M."/>
            <person name="Lipzen A."/>
            <person name="Salamov A."/>
            <person name="Henrissat B."/>
            <person name="Wiebenga A."/>
            <person name="De Vries R.P."/>
            <person name="Grigoriev I.V."/>
            <person name="Mortensen U.H."/>
            <person name="Andersen M.R."/>
            <person name="Baker S.E."/>
        </authorList>
    </citation>
    <scope>NUCLEOTIDE SEQUENCE [LARGE SCALE GENOMIC DNA]</scope>
    <source>
        <strain evidence="7 8">IBT 23096</strain>
    </source>
</reference>
<dbReference type="PANTHER" id="PTHR42973">
    <property type="entry name" value="BINDING OXIDOREDUCTASE, PUTATIVE (AFU_ORTHOLOGUE AFUA_1G17690)-RELATED"/>
    <property type="match status" value="1"/>
</dbReference>
<dbReference type="InterPro" id="IPR006093">
    <property type="entry name" value="Oxy_OxRdtase_FAD_BS"/>
</dbReference>
<keyword evidence="3" id="KW-0285">Flavoprotein</keyword>
<dbReference type="InterPro" id="IPR016166">
    <property type="entry name" value="FAD-bd_PCMH"/>
</dbReference>
<evidence type="ECO:0000256" key="5">
    <source>
        <dbReference type="ARBA" id="ARBA00023002"/>
    </source>
</evidence>
<dbReference type="PROSITE" id="PS00862">
    <property type="entry name" value="OX2_COVAL_FAD"/>
    <property type="match status" value="1"/>
</dbReference>
<dbReference type="GO" id="GO:0071949">
    <property type="term" value="F:FAD binding"/>
    <property type="evidence" value="ECO:0007669"/>
    <property type="project" value="InterPro"/>
</dbReference>
<proteinExistence type="inferred from homology"/>
<gene>
    <name evidence="7" type="ORF">P170DRAFT_362147</name>
</gene>
<dbReference type="Pfam" id="PF01565">
    <property type="entry name" value="FAD_binding_4"/>
    <property type="match status" value="1"/>
</dbReference>
<comment type="cofactor">
    <cofactor evidence="1">
        <name>FAD</name>
        <dbReference type="ChEBI" id="CHEBI:57692"/>
    </cofactor>
</comment>
<evidence type="ECO:0000256" key="2">
    <source>
        <dbReference type="ARBA" id="ARBA00005466"/>
    </source>
</evidence>
<keyword evidence="4" id="KW-0274">FAD</keyword>
<evidence type="ECO:0000256" key="1">
    <source>
        <dbReference type="ARBA" id="ARBA00001974"/>
    </source>
</evidence>
<evidence type="ECO:0000259" key="6">
    <source>
        <dbReference type="PROSITE" id="PS51387"/>
    </source>
</evidence>
<comment type="similarity">
    <text evidence="2">Belongs to the oxygen-dependent FAD-linked oxidoreductase family.</text>
</comment>
<dbReference type="Gene3D" id="3.40.462.20">
    <property type="match status" value="1"/>
</dbReference>
<dbReference type="PANTHER" id="PTHR42973:SF39">
    <property type="entry name" value="FAD-BINDING PCMH-TYPE DOMAIN-CONTAINING PROTEIN"/>
    <property type="match status" value="1"/>
</dbReference>
<dbReference type="GeneID" id="36552213"/>
<dbReference type="STRING" id="1392250.A0A2I2G138"/>
<dbReference type="RefSeq" id="XP_024701880.1">
    <property type="nucleotide sequence ID" value="XM_024844513.1"/>
</dbReference>
<evidence type="ECO:0000256" key="4">
    <source>
        <dbReference type="ARBA" id="ARBA00022827"/>
    </source>
</evidence>
<protein>
    <submittedName>
        <fullName evidence="7">FAD-binding domain-containing protein</fullName>
    </submittedName>
</protein>
<dbReference type="Proteomes" id="UP000234275">
    <property type="component" value="Unassembled WGS sequence"/>
</dbReference>
<dbReference type="Gene3D" id="3.30.43.10">
    <property type="entry name" value="Uridine Diphospho-n-acetylenolpyruvylglucosamine Reductase, domain 2"/>
    <property type="match status" value="1"/>
</dbReference>
<dbReference type="InterPro" id="IPR036318">
    <property type="entry name" value="FAD-bd_PCMH-like_sf"/>
</dbReference>
<evidence type="ECO:0000313" key="8">
    <source>
        <dbReference type="Proteomes" id="UP000234275"/>
    </source>
</evidence>
<keyword evidence="5" id="KW-0560">Oxidoreductase</keyword>
<feature type="domain" description="FAD-binding PCMH-type" evidence="6">
    <location>
        <begin position="28"/>
        <end position="202"/>
    </location>
</feature>
<dbReference type="Gene3D" id="3.30.465.10">
    <property type="match status" value="1"/>
</dbReference>
<dbReference type="EMBL" id="MSFO01000006">
    <property type="protein sequence ID" value="PLB46578.1"/>
    <property type="molecule type" value="Genomic_DNA"/>
</dbReference>
<dbReference type="InterPro" id="IPR006094">
    <property type="entry name" value="Oxid_FAD_bind_N"/>
</dbReference>
<evidence type="ECO:0000313" key="7">
    <source>
        <dbReference type="EMBL" id="PLB46578.1"/>
    </source>
</evidence>
<dbReference type="SUPFAM" id="SSF56176">
    <property type="entry name" value="FAD-binding/transporter-associated domain-like"/>
    <property type="match status" value="1"/>
</dbReference>
<dbReference type="GO" id="GO:0016491">
    <property type="term" value="F:oxidoreductase activity"/>
    <property type="evidence" value="ECO:0007669"/>
    <property type="project" value="UniProtKB-KW"/>
</dbReference>
<evidence type="ECO:0000256" key="3">
    <source>
        <dbReference type="ARBA" id="ARBA00022630"/>
    </source>
</evidence>
<dbReference type="PROSITE" id="PS51387">
    <property type="entry name" value="FAD_PCMH"/>
    <property type="match status" value="1"/>
</dbReference>
<dbReference type="InterPro" id="IPR050416">
    <property type="entry name" value="FAD-linked_Oxidoreductase"/>
</dbReference>
<sequence>MRTIWKTTDSGDGYDRARLDNVFNMERPAHFPRAVVTATCTEDVIGAVRMALDQPRKCRVAVRSGGHSFFVWSLHDDSMLVDLGSWKEIVVDADTGIAEVTPGVTGAELNEYLRAHHGCFFPTGHCPDVALGGFLLHGGQGWNCRGWGYACDKVVGVEVVTAQAELLQCNEDENTDLFWAARGAGPLFPGIVTKFYLQLLPDLTGHIRSSAYIYPASIYHEAFEWVQSIVPDADRDTEIVIVAFHSDVLGETCLKIHFVAMKSNPLESEYALTEIHRSRPAGTITESVSQKDTMKHLYEDQIHANPKDHYCYTDDYFISNSANVTEVLEETCLTIPAGKSFAFWYPLYPRSRHTVSDMALNVPSDHYFVVYAIGSDRDEAARSKAWAQESMAKVKEHAVGSYLGECDLKMAYDWYWGRSAQRLATVRHSRDPDSLFCTVHEGSDRDEE</sequence>
<keyword evidence="8" id="KW-1185">Reference proteome</keyword>
<organism evidence="7 8">
    <name type="scientific">Aspergillus steynii IBT 23096</name>
    <dbReference type="NCBI Taxonomy" id="1392250"/>
    <lineage>
        <taxon>Eukaryota</taxon>
        <taxon>Fungi</taxon>
        <taxon>Dikarya</taxon>
        <taxon>Ascomycota</taxon>
        <taxon>Pezizomycotina</taxon>
        <taxon>Eurotiomycetes</taxon>
        <taxon>Eurotiomycetidae</taxon>
        <taxon>Eurotiales</taxon>
        <taxon>Aspergillaceae</taxon>
        <taxon>Aspergillus</taxon>
        <taxon>Aspergillus subgen. Circumdati</taxon>
    </lineage>
</organism>
<dbReference type="AlphaFoldDB" id="A0A2I2G138"/>
<name>A0A2I2G138_9EURO</name>